<proteinExistence type="predicted"/>
<name>A0A8X7W734_BRACI</name>
<keyword evidence="1" id="KW-0472">Membrane</keyword>
<keyword evidence="3" id="KW-1185">Reference proteome</keyword>
<evidence type="ECO:0000313" key="3">
    <source>
        <dbReference type="Proteomes" id="UP000886595"/>
    </source>
</evidence>
<sequence>MIGESERKEEYDTLPGKRFFTCINYEADGLHYRQPWVTCPEEIEKSVTGDGAFGEKPRLHVFQRVLLSSLPINYLLCLLYLFTGCVD</sequence>
<reference evidence="2 3" key="1">
    <citation type="submission" date="2020-02" db="EMBL/GenBank/DDBJ databases">
        <authorList>
            <person name="Ma Q."/>
            <person name="Huang Y."/>
            <person name="Song X."/>
            <person name="Pei D."/>
        </authorList>
    </citation>
    <scope>NUCLEOTIDE SEQUENCE [LARGE SCALE GENOMIC DNA]</scope>
    <source>
        <strain evidence="2">Sxm20200214</strain>
        <tissue evidence="2">Leaf</tissue>
    </source>
</reference>
<keyword evidence="1" id="KW-1133">Transmembrane helix</keyword>
<dbReference type="Proteomes" id="UP000886595">
    <property type="component" value="Unassembled WGS sequence"/>
</dbReference>
<protein>
    <submittedName>
        <fullName evidence="2">Uncharacterized protein</fullName>
    </submittedName>
</protein>
<evidence type="ECO:0000313" key="2">
    <source>
        <dbReference type="EMBL" id="KAG2325184.1"/>
    </source>
</evidence>
<keyword evidence="1" id="KW-0812">Transmembrane</keyword>
<dbReference type="OrthoDB" id="1129285at2759"/>
<comment type="caution">
    <text evidence="2">The sequence shown here is derived from an EMBL/GenBank/DDBJ whole genome shotgun (WGS) entry which is preliminary data.</text>
</comment>
<dbReference type="EMBL" id="JAAMPC010000002">
    <property type="protein sequence ID" value="KAG2325184.1"/>
    <property type="molecule type" value="Genomic_DNA"/>
</dbReference>
<evidence type="ECO:0000256" key="1">
    <source>
        <dbReference type="SAM" id="Phobius"/>
    </source>
</evidence>
<feature type="transmembrane region" description="Helical" evidence="1">
    <location>
        <begin position="65"/>
        <end position="83"/>
    </location>
</feature>
<accession>A0A8X7W734</accession>
<organism evidence="2 3">
    <name type="scientific">Brassica carinata</name>
    <name type="common">Ethiopian mustard</name>
    <name type="synonym">Abyssinian cabbage</name>
    <dbReference type="NCBI Taxonomy" id="52824"/>
    <lineage>
        <taxon>Eukaryota</taxon>
        <taxon>Viridiplantae</taxon>
        <taxon>Streptophyta</taxon>
        <taxon>Embryophyta</taxon>
        <taxon>Tracheophyta</taxon>
        <taxon>Spermatophyta</taxon>
        <taxon>Magnoliopsida</taxon>
        <taxon>eudicotyledons</taxon>
        <taxon>Gunneridae</taxon>
        <taxon>Pentapetalae</taxon>
        <taxon>rosids</taxon>
        <taxon>malvids</taxon>
        <taxon>Brassicales</taxon>
        <taxon>Brassicaceae</taxon>
        <taxon>Brassiceae</taxon>
        <taxon>Brassica</taxon>
    </lineage>
</organism>
<dbReference type="AlphaFoldDB" id="A0A8X7W734"/>
<gene>
    <name evidence="2" type="ORF">Bca52824_007912</name>
</gene>